<name>A0A7T1F2V3_ATRLM</name>
<organism evidence="1 2">
    <name type="scientific">Atribacter laminatus</name>
    <dbReference type="NCBI Taxonomy" id="2847778"/>
    <lineage>
        <taxon>Bacteria</taxon>
        <taxon>Pseudomonadati</taxon>
        <taxon>Atribacterota</taxon>
        <taxon>Atribacteria</taxon>
        <taxon>Atribacterales</taxon>
        <taxon>Atribacteraceae</taxon>
        <taxon>Atribacter</taxon>
    </lineage>
</organism>
<gene>
    <name evidence="1" type="ORF">RT761_01628</name>
</gene>
<protein>
    <submittedName>
        <fullName evidence="1">Uncharacterized protein</fullName>
    </submittedName>
</protein>
<evidence type="ECO:0000313" key="2">
    <source>
        <dbReference type="Proteomes" id="UP000594463"/>
    </source>
</evidence>
<dbReference type="EMBL" id="CP065383">
    <property type="protein sequence ID" value="QPM68408.1"/>
    <property type="molecule type" value="Genomic_DNA"/>
</dbReference>
<keyword evidence="2" id="KW-1185">Reference proteome</keyword>
<dbReference type="KEGG" id="alam:RT761_01628"/>
<evidence type="ECO:0000313" key="1">
    <source>
        <dbReference type="EMBL" id="QPM68408.1"/>
    </source>
</evidence>
<proteinExistence type="predicted"/>
<dbReference type="AlphaFoldDB" id="A0A7T1F2V3"/>
<dbReference type="Proteomes" id="UP000594463">
    <property type="component" value="Chromosome"/>
</dbReference>
<reference evidence="1 2" key="1">
    <citation type="journal article" date="2021" name="Nat. Commun.">
        <title>Isolation of a member of the candidate phylum Atribacteria reveals a unique cell membrane structure.</title>
        <authorList>
            <person name="Taiki K."/>
            <person name="Nobu M.K."/>
            <person name="Kusada H."/>
            <person name="Meng X.-Y."/>
            <person name="Hosoki N."/>
            <person name="Uematsu K."/>
            <person name="Yoshioka H."/>
            <person name="Kamagata Y."/>
            <person name="Tamaki H."/>
        </authorList>
    </citation>
    <scope>NUCLEOTIDE SEQUENCE [LARGE SCALE GENOMIC DNA]</scope>
    <source>
        <strain evidence="1 2">RT761</strain>
    </source>
</reference>
<accession>A0A7T1F2V3</accession>
<sequence>MKLCMKPKQKGETASFKKPNRIYLHCTLEAYSACDRNPPYTLTLPEETIVYPPPESRLSIDRGHVIL</sequence>